<protein>
    <submittedName>
        <fullName evidence="1">Uncharacterized protein</fullName>
    </submittedName>
</protein>
<dbReference type="InterPro" id="IPR007750">
    <property type="entry name" value="DUF674"/>
</dbReference>
<gene>
    <name evidence="1" type="ORF">CQW23_15401</name>
</gene>
<organism evidence="1 2">
    <name type="scientific">Capsicum baccatum</name>
    <name type="common">Peruvian pepper</name>
    <dbReference type="NCBI Taxonomy" id="33114"/>
    <lineage>
        <taxon>Eukaryota</taxon>
        <taxon>Viridiplantae</taxon>
        <taxon>Streptophyta</taxon>
        <taxon>Embryophyta</taxon>
        <taxon>Tracheophyta</taxon>
        <taxon>Spermatophyta</taxon>
        <taxon>Magnoliopsida</taxon>
        <taxon>eudicotyledons</taxon>
        <taxon>Gunneridae</taxon>
        <taxon>Pentapetalae</taxon>
        <taxon>asterids</taxon>
        <taxon>lamiids</taxon>
        <taxon>Solanales</taxon>
        <taxon>Solanaceae</taxon>
        <taxon>Solanoideae</taxon>
        <taxon>Capsiceae</taxon>
        <taxon>Capsicum</taxon>
    </lineage>
</organism>
<proteinExistence type="predicted"/>
<dbReference type="Proteomes" id="UP000224567">
    <property type="component" value="Unassembled WGS sequence"/>
</dbReference>
<accession>A0A2G2WLW6</accession>
<reference evidence="2" key="2">
    <citation type="journal article" date="2017" name="J. Anim. Genet.">
        <title>Multiple reference genome sequences of hot pepper reveal the massive evolution of plant disease resistance genes by retroduplication.</title>
        <authorList>
            <person name="Kim S."/>
            <person name="Park J."/>
            <person name="Yeom S.-I."/>
            <person name="Kim Y.-M."/>
            <person name="Seo E."/>
            <person name="Kim K.-T."/>
            <person name="Kim M.-S."/>
            <person name="Lee J.M."/>
            <person name="Cheong K."/>
            <person name="Shin H.-S."/>
            <person name="Kim S.-B."/>
            <person name="Han K."/>
            <person name="Lee J."/>
            <person name="Park M."/>
            <person name="Lee H.-A."/>
            <person name="Lee H.-Y."/>
            <person name="Lee Y."/>
            <person name="Oh S."/>
            <person name="Lee J.H."/>
            <person name="Choi E."/>
            <person name="Choi E."/>
            <person name="Lee S.E."/>
            <person name="Jeon J."/>
            <person name="Kim H."/>
            <person name="Choi G."/>
            <person name="Song H."/>
            <person name="Lee J."/>
            <person name="Lee S.-C."/>
            <person name="Kwon J.-K."/>
            <person name="Lee H.-Y."/>
            <person name="Koo N."/>
            <person name="Hong Y."/>
            <person name="Kim R.W."/>
            <person name="Kang W.-H."/>
            <person name="Huh J.H."/>
            <person name="Kang B.-C."/>
            <person name="Yang T.-J."/>
            <person name="Lee Y.-H."/>
            <person name="Bennetzen J.L."/>
            <person name="Choi D."/>
        </authorList>
    </citation>
    <scope>NUCLEOTIDE SEQUENCE [LARGE SCALE GENOMIC DNA]</scope>
    <source>
        <strain evidence="2">cv. PBC81</strain>
    </source>
</reference>
<evidence type="ECO:0000313" key="2">
    <source>
        <dbReference type="Proteomes" id="UP000224567"/>
    </source>
</evidence>
<name>A0A2G2WLW6_CAPBA</name>
<dbReference type="PANTHER" id="PTHR33103:SF108">
    <property type="entry name" value="DUF674 DOMAIN-CONTAINING PROTEIN"/>
    <property type="match status" value="1"/>
</dbReference>
<keyword evidence="2" id="KW-1185">Reference proteome</keyword>
<dbReference type="PANTHER" id="PTHR33103">
    <property type="entry name" value="OS01G0153900 PROTEIN"/>
    <property type="match status" value="1"/>
</dbReference>
<comment type="caution">
    <text evidence="1">The sequence shown here is derived from an EMBL/GenBank/DDBJ whole genome shotgun (WGS) entry which is preliminary data.</text>
</comment>
<dbReference type="EMBL" id="MLFT02000006">
    <property type="protein sequence ID" value="PHT46243.1"/>
    <property type="molecule type" value="Genomic_DNA"/>
</dbReference>
<dbReference type="AlphaFoldDB" id="A0A2G2WLW6"/>
<reference evidence="1 2" key="1">
    <citation type="journal article" date="2017" name="Genome Biol.">
        <title>New reference genome sequences of hot pepper reveal the massive evolution of plant disease-resistance genes by retroduplication.</title>
        <authorList>
            <person name="Kim S."/>
            <person name="Park J."/>
            <person name="Yeom S.I."/>
            <person name="Kim Y.M."/>
            <person name="Seo E."/>
            <person name="Kim K.T."/>
            <person name="Kim M.S."/>
            <person name="Lee J.M."/>
            <person name="Cheong K."/>
            <person name="Shin H.S."/>
            <person name="Kim S.B."/>
            <person name="Han K."/>
            <person name="Lee J."/>
            <person name="Park M."/>
            <person name="Lee H.A."/>
            <person name="Lee H.Y."/>
            <person name="Lee Y."/>
            <person name="Oh S."/>
            <person name="Lee J.H."/>
            <person name="Choi E."/>
            <person name="Choi E."/>
            <person name="Lee S.E."/>
            <person name="Jeon J."/>
            <person name="Kim H."/>
            <person name="Choi G."/>
            <person name="Song H."/>
            <person name="Lee J."/>
            <person name="Lee S.C."/>
            <person name="Kwon J.K."/>
            <person name="Lee H.Y."/>
            <person name="Koo N."/>
            <person name="Hong Y."/>
            <person name="Kim R.W."/>
            <person name="Kang W.H."/>
            <person name="Huh J.H."/>
            <person name="Kang B.C."/>
            <person name="Yang T.J."/>
            <person name="Lee Y.H."/>
            <person name="Bennetzen J.L."/>
            <person name="Choi D."/>
        </authorList>
    </citation>
    <scope>NUCLEOTIDE SEQUENCE [LARGE SCALE GENOMIC DNA]</scope>
    <source>
        <strain evidence="2">cv. PBC81</strain>
    </source>
</reference>
<dbReference type="OrthoDB" id="2014278at2759"/>
<dbReference type="STRING" id="33114.A0A2G2WLW6"/>
<dbReference type="Pfam" id="PF05056">
    <property type="entry name" value="DUF674"/>
    <property type="match status" value="1"/>
</dbReference>
<sequence>MATEETKLSLKLLIDTKAKKVLFAEVDLFHILTLPVGTVTKLLKEKGMNGCLHNIYESVENLDDTYIQSKHVISQPKCPLRVSSVPLLLRNDIPTLMTLCKCNSNCFYTSDDPSTICPSCRRCMSSSLTYVAPPAVKQGVTAKGGFVKEVVKYMEELVDFGKEEALKLLKSSFETKAVLTSVFMSHVKTEK</sequence>
<evidence type="ECO:0000313" key="1">
    <source>
        <dbReference type="EMBL" id="PHT46243.1"/>
    </source>
</evidence>